<accession>A0A561WP51</accession>
<evidence type="ECO:0000256" key="1">
    <source>
        <dbReference type="SAM" id="MobiDB-lite"/>
    </source>
</evidence>
<gene>
    <name evidence="3" type="ORF">FHX34_101583</name>
</gene>
<name>A0A561WP51_ACTTI</name>
<dbReference type="Proteomes" id="UP000320239">
    <property type="component" value="Unassembled WGS sequence"/>
</dbReference>
<dbReference type="PROSITE" id="PS51257">
    <property type="entry name" value="PROKAR_LIPOPROTEIN"/>
    <property type="match status" value="1"/>
</dbReference>
<dbReference type="EMBL" id="VIWY01000001">
    <property type="protein sequence ID" value="TWG25613.1"/>
    <property type="molecule type" value="Genomic_DNA"/>
</dbReference>
<reference evidence="3 4" key="1">
    <citation type="submission" date="2019-06" db="EMBL/GenBank/DDBJ databases">
        <title>Sequencing the genomes of 1000 actinobacteria strains.</title>
        <authorList>
            <person name="Klenk H.-P."/>
        </authorList>
    </citation>
    <scope>NUCLEOTIDE SEQUENCE [LARGE SCALE GENOMIC DNA]</scope>
    <source>
        <strain evidence="3 4">DSM 43866</strain>
    </source>
</reference>
<evidence type="ECO:0008006" key="5">
    <source>
        <dbReference type="Google" id="ProtNLM"/>
    </source>
</evidence>
<dbReference type="AlphaFoldDB" id="A0A561WP51"/>
<feature type="signal peptide" evidence="2">
    <location>
        <begin position="1"/>
        <end position="24"/>
    </location>
</feature>
<evidence type="ECO:0000313" key="3">
    <source>
        <dbReference type="EMBL" id="TWG25613.1"/>
    </source>
</evidence>
<dbReference type="RefSeq" id="WP_122981115.1">
    <property type="nucleotide sequence ID" value="NZ_BOMX01000013.1"/>
</dbReference>
<dbReference type="InterPro" id="IPR029046">
    <property type="entry name" value="LolA/LolB/LppX"/>
</dbReference>
<feature type="chain" id="PRO_5022065327" description="Lipoprotein LprG" evidence="2">
    <location>
        <begin position="25"/>
        <end position="265"/>
    </location>
</feature>
<dbReference type="OrthoDB" id="3359779at2"/>
<protein>
    <recommendedName>
        <fullName evidence="5">Lipoprotein LprG</fullName>
    </recommendedName>
</protein>
<organism evidence="3 4">
    <name type="scientific">Actinoplanes teichomyceticus</name>
    <dbReference type="NCBI Taxonomy" id="1867"/>
    <lineage>
        <taxon>Bacteria</taxon>
        <taxon>Bacillati</taxon>
        <taxon>Actinomycetota</taxon>
        <taxon>Actinomycetes</taxon>
        <taxon>Micromonosporales</taxon>
        <taxon>Micromonosporaceae</taxon>
        <taxon>Actinoplanes</taxon>
    </lineage>
</organism>
<dbReference type="Gene3D" id="2.50.20.20">
    <property type="match status" value="1"/>
</dbReference>
<sequence>MRRPRLAGLGVAAAAAAFLTGCTADSTPTTPASSVPPVSAAPSSSADPVAVKALSDAAAQLGNTSFKMTMTSGSAFQLTANIDAPRGTGNAEMTAKGANAALTVKTLLSGQDIYAQIPGITPAGTWTHLDMARLPDGASIGLRPGQIDPANTAQLLSATTDAQAAGAGAYAGTLDLTRAAGVAGINRVTVDGYGADAQRVPFEATVDRAGRLDTLTLKLPAADNRPAQPLVVKYSDYGQAVTAQQPPSGQVTEAPDSVYQALGGK</sequence>
<keyword evidence="4" id="KW-1185">Reference proteome</keyword>
<evidence type="ECO:0000256" key="2">
    <source>
        <dbReference type="SAM" id="SignalP"/>
    </source>
</evidence>
<comment type="caution">
    <text evidence="3">The sequence shown here is derived from an EMBL/GenBank/DDBJ whole genome shotgun (WGS) entry which is preliminary data.</text>
</comment>
<dbReference type="SUPFAM" id="SSF89392">
    <property type="entry name" value="Prokaryotic lipoproteins and lipoprotein localization factors"/>
    <property type="match status" value="1"/>
</dbReference>
<proteinExistence type="predicted"/>
<keyword evidence="2" id="KW-0732">Signal</keyword>
<evidence type="ECO:0000313" key="4">
    <source>
        <dbReference type="Proteomes" id="UP000320239"/>
    </source>
</evidence>
<feature type="region of interest" description="Disordered" evidence="1">
    <location>
        <begin position="26"/>
        <end position="45"/>
    </location>
</feature>